<evidence type="ECO:0000256" key="7">
    <source>
        <dbReference type="ARBA" id="ARBA00022771"/>
    </source>
</evidence>
<dbReference type="EC" id="2.3.2.31" evidence="3"/>
<feature type="domain" description="RING-type" evidence="14">
    <location>
        <begin position="160"/>
        <end position="403"/>
    </location>
</feature>
<dbReference type="PROSITE" id="PS50908">
    <property type="entry name" value="RWD"/>
    <property type="match status" value="1"/>
</dbReference>
<dbReference type="InterPro" id="IPR013083">
    <property type="entry name" value="Znf_RING/FYVE/PHD"/>
</dbReference>
<organism evidence="15 16">
    <name type="scientific">Parelaphostrongylus tenuis</name>
    <name type="common">Meningeal worm</name>
    <dbReference type="NCBI Taxonomy" id="148309"/>
    <lineage>
        <taxon>Eukaryota</taxon>
        <taxon>Metazoa</taxon>
        <taxon>Ecdysozoa</taxon>
        <taxon>Nematoda</taxon>
        <taxon>Chromadorea</taxon>
        <taxon>Rhabditida</taxon>
        <taxon>Rhabditina</taxon>
        <taxon>Rhabditomorpha</taxon>
        <taxon>Strongyloidea</taxon>
        <taxon>Metastrongylidae</taxon>
        <taxon>Parelaphostrongylus</taxon>
    </lineage>
</organism>
<dbReference type="CDD" id="cd23820">
    <property type="entry name" value="RWD_RNF14"/>
    <property type="match status" value="1"/>
</dbReference>
<evidence type="ECO:0000256" key="11">
    <source>
        <dbReference type="PROSITE-ProRule" id="PRU00175"/>
    </source>
</evidence>
<comment type="caution">
    <text evidence="15">The sequence shown here is derived from an EMBL/GenBank/DDBJ whole genome shotgun (WGS) entry which is preliminary data.</text>
</comment>
<keyword evidence="16" id="KW-1185">Reference proteome</keyword>
<feature type="domain" description="RWD" evidence="13">
    <location>
        <begin position="11"/>
        <end position="116"/>
    </location>
</feature>
<keyword evidence="6" id="KW-0677">Repeat</keyword>
<dbReference type="SUPFAM" id="SSF57850">
    <property type="entry name" value="RING/U-box"/>
    <property type="match status" value="3"/>
</dbReference>
<dbReference type="Pfam" id="PF09803">
    <property type="entry name" value="Pet100"/>
    <property type="match status" value="1"/>
</dbReference>
<protein>
    <recommendedName>
        <fullName evidence="3">RBR-type E3 ubiquitin transferase</fullName>
        <ecNumber evidence="3">2.3.2.31</ecNumber>
    </recommendedName>
</protein>
<dbReference type="InterPro" id="IPR017907">
    <property type="entry name" value="Znf_RING_CS"/>
</dbReference>
<evidence type="ECO:0000313" key="16">
    <source>
        <dbReference type="Proteomes" id="UP001196413"/>
    </source>
</evidence>
<dbReference type="GO" id="GO:0061630">
    <property type="term" value="F:ubiquitin protein ligase activity"/>
    <property type="evidence" value="ECO:0007669"/>
    <property type="project" value="UniProtKB-EC"/>
</dbReference>
<evidence type="ECO:0000256" key="5">
    <source>
        <dbReference type="ARBA" id="ARBA00022723"/>
    </source>
</evidence>
<comment type="pathway">
    <text evidence="2">Protein modification; protein ubiquitination.</text>
</comment>
<name>A0AAD5RBC4_PARTN</name>
<keyword evidence="4" id="KW-0808">Transferase</keyword>
<reference evidence="15" key="1">
    <citation type="submission" date="2021-06" db="EMBL/GenBank/DDBJ databases">
        <title>Parelaphostrongylus tenuis whole genome reference sequence.</title>
        <authorList>
            <person name="Garwood T.J."/>
            <person name="Larsen P.A."/>
            <person name="Fountain-Jones N.M."/>
            <person name="Garbe J.R."/>
            <person name="Macchietto M.G."/>
            <person name="Kania S.A."/>
            <person name="Gerhold R.W."/>
            <person name="Richards J.E."/>
            <person name="Wolf T.M."/>
        </authorList>
    </citation>
    <scope>NUCLEOTIDE SEQUENCE</scope>
    <source>
        <strain evidence="15">MNPRO001-30</strain>
        <tissue evidence="15">Meninges</tissue>
    </source>
</reference>
<dbReference type="Pfam" id="PF01485">
    <property type="entry name" value="IBR"/>
    <property type="match status" value="1"/>
</dbReference>
<dbReference type="InterPro" id="IPR044066">
    <property type="entry name" value="TRIAD_supradom"/>
</dbReference>
<dbReference type="SMART" id="SM00647">
    <property type="entry name" value="IBR"/>
    <property type="match status" value="2"/>
</dbReference>
<dbReference type="InterPro" id="IPR001841">
    <property type="entry name" value="Znf_RING"/>
</dbReference>
<dbReference type="Proteomes" id="UP001196413">
    <property type="component" value="Unassembled WGS sequence"/>
</dbReference>
<dbReference type="CDD" id="cd20341">
    <property type="entry name" value="BRcat_RBR_RNF14"/>
    <property type="match status" value="1"/>
</dbReference>
<dbReference type="FunFam" id="3.30.40.10:FF:000137">
    <property type="entry name" value="RanBP-type and C3HC4-type zinc finger-containing protein 1"/>
    <property type="match status" value="1"/>
</dbReference>
<dbReference type="Gene3D" id="1.20.120.1750">
    <property type="match status" value="1"/>
</dbReference>
<dbReference type="SMART" id="SM00591">
    <property type="entry name" value="RWD"/>
    <property type="match status" value="1"/>
</dbReference>
<dbReference type="Pfam" id="PF05773">
    <property type="entry name" value="RWD"/>
    <property type="match status" value="1"/>
</dbReference>
<dbReference type="CDD" id="cd20354">
    <property type="entry name" value="Rcat_RBR_RNF14"/>
    <property type="match status" value="1"/>
</dbReference>
<dbReference type="GO" id="GO:0008270">
    <property type="term" value="F:zinc ion binding"/>
    <property type="evidence" value="ECO:0007669"/>
    <property type="project" value="UniProtKB-KW"/>
</dbReference>
<evidence type="ECO:0000256" key="6">
    <source>
        <dbReference type="ARBA" id="ARBA00022737"/>
    </source>
</evidence>
<dbReference type="PROSITE" id="PS00518">
    <property type="entry name" value="ZF_RING_1"/>
    <property type="match status" value="1"/>
</dbReference>
<evidence type="ECO:0000256" key="1">
    <source>
        <dbReference type="ARBA" id="ARBA00001798"/>
    </source>
</evidence>
<proteinExistence type="inferred from homology"/>
<dbReference type="Pfam" id="PF22191">
    <property type="entry name" value="IBR_1"/>
    <property type="match status" value="1"/>
</dbReference>
<dbReference type="InterPro" id="IPR047548">
    <property type="entry name" value="Rcat_RBR_RNF14"/>
</dbReference>
<evidence type="ECO:0000313" key="15">
    <source>
        <dbReference type="EMBL" id="KAJ1373044.1"/>
    </source>
</evidence>
<dbReference type="PROSITE" id="PS50089">
    <property type="entry name" value="ZF_RING_2"/>
    <property type="match status" value="1"/>
</dbReference>
<evidence type="ECO:0000259" key="14">
    <source>
        <dbReference type="PROSITE" id="PS51873"/>
    </source>
</evidence>
<keyword evidence="5" id="KW-0479">Metal-binding</keyword>
<dbReference type="InterPro" id="IPR006575">
    <property type="entry name" value="RWD_dom"/>
</dbReference>
<sequence>MSSETREDQWAELEALRSVYDESHVTFSDGVPISGKVMIEVEPLAKPITVYITTDNVNLPVDYPKVQPDFELECEWMSEELISTVNSKLEEVCNENLGMGVLFYCCETISDIVTSNLRDLTELCIDDTPYRVKNNMKSIELLRRVADSSARSADFHFQSGCYDCEVCFENKTGKQCLQFRPCEHVFCKDCVASYFFEILRNQEIRPLGCLATGCNTMAPQQVILDIIGETEYERYERILLEQALAVMDDVVPCPRKVCQKPVLVSERTRNLASCGMCGYSFCVLCFRAYHGLEGCHFKTVDKQRLIAKWNSADETERSQMARRFGGMNNLQKVVDAILNEGWIEGNSKPCPRCRVRIEKTGGCNKMQCSKCDAMFCWLCYRVLDKENPYGHYNLEDNNCANRLFEGIAESDDEDDEDYVIPWGNELEDESGRPAVKFWNDSRAVCAGSPLFLDVMRATVVVNIKKQQSGNMGGWKLETLRFALMVTFPVGAFWFFNQPSLFKFFMKGYEFPDNREGNAAIAQFKEQLLAEKRKKGYEAFLREQMAFEEARPSKRKALLNSYL</sequence>
<dbReference type="SUPFAM" id="SSF54495">
    <property type="entry name" value="UBC-like"/>
    <property type="match status" value="1"/>
</dbReference>
<dbReference type="Gene3D" id="3.10.110.10">
    <property type="entry name" value="Ubiquitin Conjugating Enzyme"/>
    <property type="match status" value="1"/>
</dbReference>
<dbReference type="GO" id="GO:0033617">
    <property type="term" value="P:mitochondrial respiratory chain complex IV assembly"/>
    <property type="evidence" value="ECO:0007669"/>
    <property type="project" value="InterPro"/>
</dbReference>
<dbReference type="PROSITE" id="PS51873">
    <property type="entry name" value="TRIAD"/>
    <property type="match status" value="1"/>
</dbReference>
<keyword evidence="7 11" id="KW-0863">Zinc-finger</keyword>
<feature type="domain" description="RING-type" evidence="12">
    <location>
        <begin position="164"/>
        <end position="209"/>
    </location>
</feature>
<dbReference type="Gene3D" id="3.30.40.10">
    <property type="entry name" value="Zinc/RING finger domain, C3HC4 (zinc finger)"/>
    <property type="match status" value="1"/>
</dbReference>
<accession>A0AAD5RBC4</accession>
<evidence type="ECO:0000256" key="10">
    <source>
        <dbReference type="ARBA" id="ARBA00044508"/>
    </source>
</evidence>
<dbReference type="PANTHER" id="PTHR11685">
    <property type="entry name" value="RBR FAMILY RING FINGER AND IBR DOMAIN-CONTAINING"/>
    <property type="match status" value="1"/>
</dbReference>
<keyword evidence="9" id="KW-0862">Zinc</keyword>
<dbReference type="AlphaFoldDB" id="A0AAD5RBC4"/>
<dbReference type="GO" id="GO:0005739">
    <property type="term" value="C:mitochondrion"/>
    <property type="evidence" value="ECO:0007669"/>
    <property type="project" value="InterPro"/>
</dbReference>
<evidence type="ECO:0000259" key="13">
    <source>
        <dbReference type="PROSITE" id="PS50908"/>
    </source>
</evidence>
<evidence type="ECO:0000256" key="2">
    <source>
        <dbReference type="ARBA" id="ARBA00004906"/>
    </source>
</evidence>
<dbReference type="InterPro" id="IPR031127">
    <property type="entry name" value="E3_UB_ligase_RBR"/>
</dbReference>
<evidence type="ECO:0000256" key="9">
    <source>
        <dbReference type="ARBA" id="ARBA00022833"/>
    </source>
</evidence>
<comment type="catalytic activity">
    <reaction evidence="1">
        <text>[E2 ubiquitin-conjugating enzyme]-S-ubiquitinyl-L-cysteine + [acceptor protein]-L-lysine = [E2 ubiquitin-conjugating enzyme]-L-cysteine + [acceptor protein]-N(6)-ubiquitinyl-L-lysine.</text>
        <dbReference type="EC" id="2.3.2.31"/>
    </reaction>
</comment>
<evidence type="ECO:0000256" key="4">
    <source>
        <dbReference type="ARBA" id="ARBA00022679"/>
    </source>
</evidence>
<dbReference type="InterPro" id="IPR018625">
    <property type="entry name" value="Pet100"/>
</dbReference>
<dbReference type="InterPro" id="IPR016135">
    <property type="entry name" value="UBQ-conjugating_enzyme/RWD"/>
</dbReference>
<evidence type="ECO:0000256" key="3">
    <source>
        <dbReference type="ARBA" id="ARBA00012251"/>
    </source>
</evidence>
<dbReference type="InterPro" id="IPR002867">
    <property type="entry name" value="IBR_dom"/>
</dbReference>
<dbReference type="EMBL" id="JAHQIW010007219">
    <property type="protein sequence ID" value="KAJ1373044.1"/>
    <property type="molecule type" value="Genomic_DNA"/>
</dbReference>
<keyword evidence="8" id="KW-0833">Ubl conjugation pathway</keyword>
<evidence type="ECO:0000259" key="12">
    <source>
        <dbReference type="PROSITE" id="PS50089"/>
    </source>
</evidence>
<evidence type="ECO:0000256" key="8">
    <source>
        <dbReference type="ARBA" id="ARBA00022786"/>
    </source>
</evidence>
<dbReference type="Gene3D" id="2.20.25.20">
    <property type="match status" value="1"/>
</dbReference>
<comment type="similarity">
    <text evidence="10">Belongs to the RBR family. RNF14 subfamily.</text>
</comment>
<dbReference type="GO" id="GO:0016567">
    <property type="term" value="P:protein ubiquitination"/>
    <property type="evidence" value="ECO:0007669"/>
    <property type="project" value="InterPro"/>
</dbReference>
<gene>
    <name evidence="15" type="ORF">KIN20_035372</name>
</gene>